<dbReference type="PANTHER" id="PTHR10696:SF54">
    <property type="entry name" value="FAMILY OXIDOREDUCTASE, PUTATIVE (AFU_ORTHOLOGUE AFUA_4G13850)-RELATED"/>
    <property type="match status" value="1"/>
</dbReference>
<sequence>MAIYAPGQNYALPVPVLAPEDELYYSPTNFRTGPSITEDVPSPMTYSQRLENIGHLLRTQPKQYPAEFPDASIVPWSGGDPDTDPEAWIFQLQPEDIAEIDAALKGFSGPKIKALWDDAVNHDGILILRGLDPKRYSLHQNIVLYVGITSYVSVHRAAQTITNDLLVHLRDSGIITGESQYRREQFSGSAQPFHTDFAPIMAMYVVETPLQGGRCMWASGLRVYQELVASRPEVIEVLESVDDHGNPLEAITPRPVLYWDDGHPFFFFSRRQLTGTPLQARPQSIPQLTDLQADALDAVQFAALKHCIRHVPVRGEIQVIDNLAILHSREQFVNGQGRDRHLIRLWLKNEQLAHKTLHVELQKVFNDVFRPDRLKESIWELRGYNSWETLVDESGHSNT</sequence>
<dbReference type="EMBL" id="JAULSO010000002">
    <property type="protein sequence ID" value="KAK3688817.1"/>
    <property type="molecule type" value="Genomic_DNA"/>
</dbReference>
<dbReference type="AlphaFoldDB" id="A0AAE1CCS3"/>
<feature type="domain" description="TauD/TfdA-like" evidence="2">
    <location>
        <begin position="108"/>
        <end position="346"/>
    </location>
</feature>
<proteinExistence type="predicted"/>
<keyword evidence="1" id="KW-0560">Oxidoreductase</keyword>
<dbReference type="InterPro" id="IPR042098">
    <property type="entry name" value="TauD-like_sf"/>
</dbReference>
<keyword evidence="4" id="KW-1185">Reference proteome</keyword>
<dbReference type="Pfam" id="PF02668">
    <property type="entry name" value="TauD"/>
    <property type="match status" value="1"/>
</dbReference>
<protein>
    <recommendedName>
        <fullName evidence="2">TauD/TfdA-like domain-containing protein</fullName>
    </recommendedName>
</protein>
<gene>
    <name evidence="3" type="ORF">B0T22DRAFT_440341</name>
</gene>
<name>A0AAE1CCS3_9PEZI</name>
<dbReference type="InterPro" id="IPR050411">
    <property type="entry name" value="AlphaKG_dependent_hydroxylases"/>
</dbReference>
<organism evidence="3 4">
    <name type="scientific">Podospora appendiculata</name>
    <dbReference type="NCBI Taxonomy" id="314037"/>
    <lineage>
        <taxon>Eukaryota</taxon>
        <taxon>Fungi</taxon>
        <taxon>Dikarya</taxon>
        <taxon>Ascomycota</taxon>
        <taxon>Pezizomycotina</taxon>
        <taxon>Sordariomycetes</taxon>
        <taxon>Sordariomycetidae</taxon>
        <taxon>Sordariales</taxon>
        <taxon>Podosporaceae</taxon>
        <taxon>Podospora</taxon>
    </lineage>
</organism>
<dbReference type="GO" id="GO:0016491">
    <property type="term" value="F:oxidoreductase activity"/>
    <property type="evidence" value="ECO:0007669"/>
    <property type="project" value="UniProtKB-KW"/>
</dbReference>
<evidence type="ECO:0000256" key="1">
    <source>
        <dbReference type="ARBA" id="ARBA00023002"/>
    </source>
</evidence>
<comment type="caution">
    <text evidence="3">The sequence shown here is derived from an EMBL/GenBank/DDBJ whole genome shotgun (WGS) entry which is preliminary data.</text>
</comment>
<dbReference type="InterPro" id="IPR003819">
    <property type="entry name" value="TauD/TfdA-like"/>
</dbReference>
<dbReference type="SUPFAM" id="SSF51197">
    <property type="entry name" value="Clavaminate synthase-like"/>
    <property type="match status" value="1"/>
</dbReference>
<evidence type="ECO:0000313" key="3">
    <source>
        <dbReference type="EMBL" id="KAK3688817.1"/>
    </source>
</evidence>
<evidence type="ECO:0000313" key="4">
    <source>
        <dbReference type="Proteomes" id="UP001270362"/>
    </source>
</evidence>
<accession>A0AAE1CCS3</accession>
<evidence type="ECO:0000259" key="2">
    <source>
        <dbReference type="Pfam" id="PF02668"/>
    </source>
</evidence>
<dbReference type="Proteomes" id="UP001270362">
    <property type="component" value="Unassembled WGS sequence"/>
</dbReference>
<reference evidence="3" key="1">
    <citation type="journal article" date="2023" name="Mol. Phylogenet. Evol.">
        <title>Genome-scale phylogeny and comparative genomics of the fungal order Sordariales.</title>
        <authorList>
            <person name="Hensen N."/>
            <person name="Bonometti L."/>
            <person name="Westerberg I."/>
            <person name="Brannstrom I.O."/>
            <person name="Guillou S."/>
            <person name="Cros-Aarteil S."/>
            <person name="Calhoun S."/>
            <person name="Haridas S."/>
            <person name="Kuo A."/>
            <person name="Mondo S."/>
            <person name="Pangilinan J."/>
            <person name="Riley R."/>
            <person name="LaButti K."/>
            <person name="Andreopoulos B."/>
            <person name="Lipzen A."/>
            <person name="Chen C."/>
            <person name="Yan M."/>
            <person name="Daum C."/>
            <person name="Ng V."/>
            <person name="Clum A."/>
            <person name="Steindorff A."/>
            <person name="Ohm R.A."/>
            <person name="Martin F."/>
            <person name="Silar P."/>
            <person name="Natvig D.O."/>
            <person name="Lalanne C."/>
            <person name="Gautier V."/>
            <person name="Ament-Velasquez S.L."/>
            <person name="Kruys A."/>
            <person name="Hutchinson M.I."/>
            <person name="Powell A.J."/>
            <person name="Barry K."/>
            <person name="Miller A.N."/>
            <person name="Grigoriev I.V."/>
            <person name="Debuchy R."/>
            <person name="Gladieux P."/>
            <person name="Hiltunen Thoren M."/>
            <person name="Johannesson H."/>
        </authorList>
    </citation>
    <scope>NUCLEOTIDE SEQUENCE</scope>
    <source>
        <strain evidence="3">CBS 314.62</strain>
    </source>
</reference>
<dbReference type="Gene3D" id="3.60.130.10">
    <property type="entry name" value="Clavaminate synthase-like"/>
    <property type="match status" value="1"/>
</dbReference>
<reference evidence="3" key="2">
    <citation type="submission" date="2023-06" db="EMBL/GenBank/DDBJ databases">
        <authorList>
            <consortium name="Lawrence Berkeley National Laboratory"/>
            <person name="Haridas S."/>
            <person name="Hensen N."/>
            <person name="Bonometti L."/>
            <person name="Westerberg I."/>
            <person name="Brannstrom I.O."/>
            <person name="Guillou S."/>
            <person name="Cros-Aarteil S."/>
            <person name="Calhoun S."/>
            <person name="Kuo A."/>
            <person name="Mondo S."/>
            <person name="Pangilinan J."/>
            <person name="Riley R."/>
            <person name="Labutti K."/>
            <person name="Andreopoulos B."/>
            <person name="Lipzen A."/>
            <person name="Chen C."/>
            <person name="Yanf M."/>
            <person name="Daum C."/>
            <person name="Ng V."/>
            <person name="Clum A."/>
            <person name="Steindorff A."/>
            <person name="Ohm R."/>
            <person name="Martin F."/>
            <person name="Silar P."/>
            <person name="Natvig D."/>
            <person name="Lalanne C."/>
            <person name="Gautier V."/>
            <person name="Ament-Velasquez S.L."/>
            <person name="Kruys A."/>
            <person name="Hutchinson M.I."/>
            <person name="Powell A.J."/>
            <person name="Barry K."/>
            <person name="Miller A.N."/>
            <person name="Grigoriev I.V."/>
            <person name="Debuchy R."/>
            <person name="Gladieux P."/>
            <person name="Thoren M.H."/>
            <person name="Johannesson H."/>
        </authorList>
    </citation>
    <scope>NUCLEOTIDE SEQUENCE</scope>
    <source>
        <strain evidence="3">CBS 314.62</strain>
    </source>
</reference>
<dbReference type="PANTHER" id="PTHR10696">
    <property type="entry name" value="GAMMA-BUTYROBETAINE HYDROXYLASE-RELATED"/>
    <property type="match status" value="1"/>
</dbReference>